<evidence type="ECO:0000259" key="2">
    <source>
        <dbReference type="Pfam" id="PF14498"/>
    </source>
</evidence>
<dbReference type="AlphaFoldDB" id="A0A193CC83"/>
<dbReference type="InterPro" id="IPR016518">
    <property type="entry name" value="Alpha-L-fucosidase"/>
</dbReference>
<accession>A0A193CC83</accession>
<dbReference type="Gene3D" id="1.50.10.10">
    <property type="match status" value="1"/>
</dbReference>
<dbReference type="eggNOG" id="COG1554">
    <property type="taxonomic scope" value="Bacteria"/>
</dbReference>
<proteinExistence type="predicted"/>
<dbReference type="SUPFAM" id="SSF48208">
    <property type="entry name" value="Six-hairpin glycosidases"/>
    <property type="match status" value="1"/>
</dbReference>
<dbReference type="Pfam" id="PF21307">
    <property type="entry name" value="Glyco_hydro_95_C"/>
    <property type="match status" value="1"/>
</dbReference>
<feature type="domain" description="Glycosyl hydrolase family 95 catalytic" evidence="4">
    <location>
        <begin position="281"/>
        <end position="679"/>
    </location>
</feature>
<evidence type="ECO:0000259" key="3">
    <source>
        <dbReference type="Pfam" id="PF21307"/>
    </source>
</evidence>
<dbReference type="PANTHER" id="PTHR31084:SF19">
    <property type="entry name" value="GLYCOSYL HYDROLASE FAMILY 95 N-TERMINAL DOMAIN-CONTAINING PROTEIN"/>
    <property type="match status" value="1"/>
</dbReference>
<dbReference type="Gene3D" id="2.60.40.1180">
    <property type="entry name" value="Golgi alpha-mannosidase II"/>
    <property type="match status" value="1"/>
</dbReference>
<reference evidence="5 6" key="1">
    <citation type="journal article" date="2015" name="Genome Announc.">
        <title>Draft Genome Sequence of Norvancomycin-Producing Strain Amycolatopsis orientalis CPCC200066.</title>
        <authorList>
            <person name="Lei X."/>
            <person name="Yuan F."/>
            <person name="Shi Y."/>
            <person name="Li X."/>
            <person name="Wang L."/>
            <person name="Hong B."/>
        </authorList>
    </citation>
    <scope>NUCLEOTIDE SEQUENCE [LARGE SCALE GENOMIC DNA]</scope>
    <source>
        <strain evidence="5 6">B-37</strain>
    </source>
</reference>
<dbReference type="PIRSF" id="PIRSF007663">
    <property type="entry name" value="UCP007663"/>
    <property type="match status" value="1"/>
</dbReference>
<dbReference type="PANTHER" id="PTHR31084">
    <property type="entry name" value="ALPHA-L-FUCOSIDASE 2"/>
    <property type="match status" value="1"/>
</dbReference>
<dbReference type="InterPro" id="IPR027414">
    <property type="entry name" value="GH95_N_dom"/>
</dbReference>
<feature type="domain" description="Alpha fucosidase A-like C-terminal" evidence="3">
    <location>
        <begin position="681"/>
        <end position="778"/>
    </location>
</feature>
<evidence type="ECO:0000313" key="5">
    <source>
        <dbReference type="EMBL" id="ANN21973.1"/>
    </source>
</evidence>
<organism evidence="5 6">
    <name type="scientific">Amycolatopsis orientalis</name>
    <name type="common">Nocardia orientalis</name>
    <dbReference type="NCBI Taxonomy" id="31958"/>
    <lineage>
        <taxon>Bacteria</taxon>
        <taxon>Bacillati</taxon>
        <taxon>Actinomycetota</taxon>
        <taxon>Actinomycetes</taxon>
        <taxon>Pseudonocardiales</taxon>
        <taxon>Pseudonocardiaceae</taxon>
        <taxon>Amycolatopsis</taxon>
    </lineage>
</organism>
<dbReference type="Pfam" id="PF22124">
    <property type="entry name" value="Glyco_hydro_95_cat"/>
    <property type="match status" value="1"/>
</dbReference>
<dbReference type="Pfam" id="PF14498">
    <property type="entry name" value="Glyco_hyd_65N_2"/>
    <property type="match status" value="1"/>
</dbReference>
<dbReference type="InterPro" id="IPR049053">
    <property type="entry name" value="AFCA-like_C"/>
</dbReference>
<sequence length="781" mass="85388">MPGAAACGTPPVRERQGLWYDRPATDWESQTLPIGNGALGATVHGGVAREHLQFNEKSLWSGGPGADPAYTGGNWESPRPGALAEARKAILEKGPQQPEAMAALLGQPKRAYGSYQSFGDVYLDGAEPAEVKDYRRELDISRALSRVGFVADGVRYTRESFASYPDGVIVVRVSADRPGAVSFTTRLTSPHPRSAVSVSDGRLTLAGELADNGMALEAQLLVRNQGGSRVDSADGIAVSGADSVTLVLAAGTDYVHRYPDYVGRFPHQRVGATIDAAARRSFDDLLARHERDYRTLYDRVRLDIGQQTPSMPTDRLLAAYTGGPGAADRALEALFFNYGRYLLVSSSRPGSLPANLQGVWNQSSSAPWSADYHVNINLQMNYWPAEVTNLGETTPPLFDFIDRLRPRGRETARTMFDAGGFVLHNETNPFDYTGVHDWPTAFWFPESAAWLSRHLWEHYEFTQDRGFLREKAYPILREAARFWLDSLQADPRDGKLVAVPSYSPEHGPYTAGAAMSQQVVWDLFTNVLDAGEVLGGDQAFRSRVAGARAKLDPGLRVGSWGQLQEWKEDLDDPADTHRHVSHLYGLHPGRQISPLGTPEFAAAAEKSLAAREAGGTAGAPGWSRAWKANFWARLLKGESAFEAFRDQLRFQTLPNLWDTHPPFQIDGNFGATAAVAEMLVQSQTGTVHLLPALPSAWPAGQVDGLRARGAFTVGATWRAGQSVELRLCADKGGPVSVKNDLLKTSFRVLDAHTGRTVRWTRTGIDTIRLDTRPGGAYLVKR</sequence>
<dbReference type="Gene3D" id="2.70.98.50">
    <property type="entry name" value="putative glycoside hydrolase family protein from bacillus halodurans"/>
    <property type="match status" value="1"/>
</dbReference>
<gene>
    <name evidence="5" type="ORF">SD37_23485</name>
</gene>
<feature type="domain" description="Glycosyl hydrolase family 95 N-terminal" evidence="2">
    <location>
        <begin position="18"/>
        <end position="255"/>
    </location>
</feature>
<evidence type="ECO:0000256" key="1">
    <source>
        <dbReference type="SAM" id="MobiDB-lite"/>
    </source>
</evidence>
<dbReference type="EMBL" id="CP016174">
    <property type="protein sequence ID" value="ANN21973.1"/>
    <property type="molecule type" value="Genomic_DNA"/>
</dbReference>
<dbReference type="STRING" id="31958.SD37_23485"/>
<dbReference type="InterPro" id="IPR054363">
    <property type="entry name" value="GH95_cat"/>
</dbReference>
<dbReference type="KEGG" id="aori:SD37_23485"/>
<feature type="region of interest" description="Disordered" evidence="1">
    <location>
        <begin position="59"/>
        <end position="78"/>
    </location>
</feature>
<dbReference type="Proteomes" id="UP000093695">
    <property type="component" value="Chromosome"/>
</dbReference>
<dbReference type="InterPro" id="IPR013780">
    <property type="entry name" value="Glyco_hydro_b"/>
</dbReference>
<dbReference type="InterPro" id="IPR008928">
    <property type="entry name" value="6-hairpin_glycosidase_sf"/>
</dbReference>
<keyword evidence="6" id="KW-1185">Reference proteome</keyword>
<dbReference type="GO" id="GO:0004560">
    <property type="term" value="F:alpha-L-fucosidase activity"/>
    <property type="evidence" value="ECO:0007669"/>
    <property type="project" value="InterPro"/>
</dbReference>
<protein>
    <submittedName>
        <fullName evidence="5">Alpha-L-fucosidase</fullName>
    </submittedName>
</protein>
<evidence type="ECO:0000259" key="4">
    <source>
        <dbReference type="Pfam" id="PF22124"/>
    </source>
</evidence>
<name>A0A193CC83_AMYOR</name>
<evidence type="ECO:0000313" key="6">
    <source>
        <dbReference type="Proteomes" id="UP000093695"/>
    </source>
</evidence>
<dbReference type="InterPro" id="IPR012341">
    <property type="entry name" value="6hp_glycosidase-like_sf"/>
</dbReference>
<dbReference type="GO" id="GO:0005975">
    <property type="term" value="P:carbohydrate metabolic process"/>
    <property type="evidence" value="ECO:0007669"/>
    <property type="project" value="InterPro"/>
</dbReference>